<accession>A0A8H3L1X9</accession>
<dbReference type="Gene3D" id="1.10.510.10">
    <property type="entry name" value="Transferase(Phosphotransferase) domain 1"/>
    <property type="match status" value="1"/>
</dbReference>
<keyword evidence="4 5" id="KW-0067">ATP-binding</keyword>
<dbReference type="InterPro" id="IPR011990">
    <property type="entry name" value="TPR-like_helical_dom_sf"/>
</dbReference>
<dbReference type="SMART" id="SM00671">
    <property type="entry name" value="SEL1"/>
    <property type="match status" value="4"/>
</dbReference>
<dbReference type="InterPro" id="IPR001245">
    <property type="entry name" value="Ser-Thr/Tyr_kinase_cat_dom"/>
</dbReference>
<comment type="caution">
    <text evidence="7">The sequence shown here is derived from an EMBL/GenBank/DDBJ whole genome shotgun (WGS) entry which is preliminary data.</text>
</comment>
<proteinExistence type="predicted"/>
<keyword evidence="3 7" id="KW-0418">Kinase</keyword>
<evidence type="ECO:0000313" key="8">
    <source>
        <dbReference type="Proteomes" id="UP000615446"/>
    </source>
</evidence>
<dbReference type="SUPFAM" id="SSF56112">
    <property type="entry name" value="Protein kinase-like (PK-like)"/>
    <property type="match status" value="1"/>
</dbReference>
<dbReference type="InterPro" id="IPR051681">
    <property type="entry name" value="Ser/Thr_Kinases-Pseudokinases"/>
</dbReference>
<dbReference type="InterPro" id="IPR017441">
    <property type="entry name" value="Protein_kinase_ATP_BS"/>
</dbReference>
<sequence>MADSSNSEIVDSNECVQWIEDGISKDYINYHDYDEFQNIQHIGSGTSGRVYWSTWESRDTIVALKSFKFNKDVMRGLVNEIKILCKVNFHKNIIQFFGITKRKDKDSGYLLVLEYADGGTLRNYLKNNFYKLDWNIKLQFAIQIANAVSFIHKKDIIHRGLHSKNILVHQNIIKLTGFELSSRISEISSNDNLSVMISYIDPQLFKKKTDGDKNYKENKKSDIYSVGVLLWEISSGQIPFKSYSEKLVLMSEILNGKREIPVSDTPVDYIDIYTRCWRNNPDDRPDTQQVVSDLRLINLNTNEIKIHRNIISNIENDSINDNSSLTINYLQTEYSNLEYDELTIDKNLIIIDELFLLYENAIQKGIYKNDYVQLVKQHIMLKNKRTEENEIKAFELYKEAAEKGQINAIFGLGYCYQYGIGTEENETIAFELYEEAAKKGQINATFILGCCYQNGIGTEKNEIKAFELYKAAAEQGQISAIFVLGCCYENGIGTEKNEIKAFELYESYKKAAEKDQIGEIYRLDYCEKEIKTENIVNPDLSITKRNDISTKRTTVINNPIIYISSYEDDSASLMSDTIDINSTSCFGFSSLSQDPTKTINCKQDAIQLNHGLFLNKHKIIPSKQAFLIENDKWDISFYKLQPLVYTNIDNSPNICIDFPIIEITYKDGLSSKYFQINSSGNEFFTKKISIGGRIFIKEYNLVTRAQIDILKFYLFCAYNLTKYSIEIQPDNLFIFNNLLKMETLDGEELNTYGKLIKWMNNMYPQKILDEKITNSHKELISWINNLRQMKIIDIISYESVVSISQLGCRKLDDIESYDEKLLRIISFKEKLSLKDWVGNAAYNNLISWTIDLHLFHGLITNNQNYKTEISKKIAIDFIKIPKVNNIGNKSCLKMIRPSTKFEVYLASNNIFSSENISSFPFIKYDTEGYEGFSHILVKFERYEILLDKDDIMPTKEFEKVIEKALDSMKPLEDLQRIFNEYGHLFPQRIILGGSLKVILPNSSSINTIENVDNINEIVKLLDKLGVSHLITQEGEIIEKDNLTSWIEDIDDNLKVVEFDKIIPLYKILKVEQRESISGTLSKFNDLQKSRIIMTGITDLKDLEYLKDDLNDDLVNNVSHYKRIDIELSLKDENYEVYGSIISENNTKLEEIYVNFGLYDFNGFYAIIKKLIGTSIDITKCYISWMIVGKPLELSVFSPNNRDFQVNYFKKSIKLQPDQLNYYIKTAFPLFEGYTIFAHAYHSSTNHEPNNIIKLIKWSNNFIGFQITNSSQNLNDDLLTETENVINIDLNICILSTDYKNLRIDDYKEKEGHLIGIPRQIQYKHAIDSH</sequence>
<dbReference type="Gene3D" id="1.25.40.10">
    <property type="entry name" value="Tetratricopeptide repeat domain"/>
    <property type="match status" value="1"/>
</dbReference>
<dbReference type="SUPFAM" id="SSF81901">
    <property type="entry name" value="HCP-like"/>
    <property type="match status" value="1"/>
</dbReference>
<evidence type="ECO:0000259" key="6">
    <source>
        <dbReference type="PROSITE" id="PS50011"/>
    </source>
</evidence>
<evidence type="ECO:0000256" key="4">
    <source>
        <dbReference type="ARBA" id="ARBA00022840"/>
    </source>
</evidence>
<dbReference type="PROSITE" id="PS50011">
    <property type="entry name" value="PROTEIN_KINASE_DOM"/>
    <property type="match status" value="1"/>
</dbReference>
<dbReference type="PANTHER" id="PTHR44329:SF288">
    <property type="entry name" value="MITOGEN-ACTIVATED PROTEIN KINASE KINASE KINASE 20"/>
    <property type="match status" value="1"/>
</dbReference>
<dbReference type="GO" id="GO:0004674">
    <property type="term" value="F:protein serine/threonine kinase activity"/>
    <property type="evidence" value="ECO:0007669"/>
    <property type="project" value="TreeGrafter"/>
</dbReference>
<evidence type="ECO:0000256" key="1">
    <source>
        <dbReference type="ARBA" id="ARBA00022679"/>
    </source>
</evidence>
<evidence type="ECO:0000313" key="7">
    <source>
        <dbReference type="EMBL" id="GES80273.1"/>
    </source>
</evidence>
<keyword evidence="1" id="KW-0808">Transferase</keyword>
<dbReference type="InterPro" id="IPR011009">
    <property type="entry name" value="Kinase-like_dom_sf"/>
</dbReference>
<dbReference type="OrthoDB" id="2341617at2759"/>
<feature type="binding site" evidence="5">
    <location>
        <position position="65"/>
    </location>
    <ligand>
        <name>ATP</name>
        <dbReference type="ChEBI" id="CHEBI:30616"/>
    </ligand>
</feature>
<keyword evidence="2 5" id="KW-0547">Nucleotide-binding</keyword>
<dbReference type="PANTHER" id="PTHR44329">
    <property type="entry name" value="SERINE/THREONINE-PROTEIN KINASE TNNI3K-RELATED"/>
    <property type="match status" value="1"/>
</dbReference>
<dbReference type="PRINTS" id="PR00109">
    <property type="entry name" value="TYRKINASE"/>
</dbReference>
<dbReference type="EMBL" id="BLAL01000048">
    <property type="protein sequence ID" value="GES80273.1"/>
    <property type="molecule type" value="Genomic_DNA"/>
</dbReference>
<name>A0A8H3L1X9_9GLOM</name>
<evidence type="ECO:0000256" key="3">
    <source>
        <dbReference type="ARBA" id="ARBA00022777"/>
    </source>
</evidence>
<protein>
    <submittedName>
        <fullName evidence="7">Kinase-like domain-containing protein</fullName>
    </submittedName>
</protein>
<reference evidence="7" key="1">
    <citation type="submission" date="2019-10" db="EMBL/GenBank/DDBJ databases">
        <title>Conservation and host-specific expression of non-tandemly repeated heterogenous ribosome RNA gene in arbuscular mycorrhizal fungi.</title>
        <authorList>
            <person name="Maeda T."/>
            <person name="Kobayashi Y."/>
            <person name="Nakagawa T."/>
            <person name="Ezawa T."/>
            <person name="Yamaguchi K."/>
            <person name="Bino T."/>
            <person name="Nishimoto Y."/>
            <person name="Shigenobu S."/>
            <person name="Kawaguchi M."/>
        </authorList>
    </citation>
    <scope>NUCLEOTIDE SEQUENCE</scope>
    <source>
        <strain evidence="7">HR1</strain>
    </source>
</reference>
<dbReference type="GO" id="GO:0005524">
    <property type="term" value="F:ATP binding"/>
    <property type="evidence" value="ECO:0007669"/>
    <property type="project" value="UniProtKB-UniRule"/>
</dbReference>
<dbReference type="InterPro" id="IPR000719">
    <property type="entry name" value="Prot_kinase_dom"/>
</dbReference>
<dbReference type="Pfam" id="PF08238">
    <property type="entry name" value="Sel1"/>
    <property type="match status" value="4"/>
</dbReference>
<evidence type="ECO:0000256" key="5">
    <source>
        <dbReference type="PROSITE-ProRule" id="PRU10141"/>
    </source>
</evidence>
<dbReference type="Proteomes" id="UP000615446">
    <property type="component" value="Unassembled WGS sequence"/>
</dbReference>
<dbReference type="PROSITE" id="PS00107">
    <property type="entry name" value="PROTEIN_KINASE_ATP"/>
    <property type="match status" value="1"/>
</dbReference>
<gene>
    <name evidence="7" type="ORF">RCL2_000756100</name>
</gene>
<feature type="domain" description="Protein kinase" evidence="6">
    <location>
        <begin position="36"/>
        <end position="296"/>
    </location>
</feature>
<dbReference type="InterPro" id="IPR006597">
    <property type="entry name" value="Sel1-like"/>
</dbReference>
<evidence type="ECO:0000256" key="2">
    <source>
        <dbReference type="ARBA" id="ARBA00022741"/>
    </source>
</evidence>
<dbReference type="Pfam" id="PF07714">
    <property type="entry name" value="PK_Tyr_Ser-Thr"/>
    <property type="match status" value="1"/>
</dbReference>
<organism evidence="7 8">
    <name type="scientific">Rhizophagus clarus</name>
    <dbReference type="NCBI Taxonomy" id="94130"/>
    <lineage>
        <taxon>Eukaryota</taxon>
        <taxon>Fungi</taxon>
        <taxon>Fungi incertae sedis</taxon>
        <taxon>Mucoromycota</taxon>
        <taxon>Glomeromycotina</taxon>
        <taxon>Glomeromycetes</taxon>
        <taxon>Glomerales</taxon>
        <taxon>Glomeraceae</taxon>
        <taxon>Rhizophagus</taxon>
    </lineage>
</organism>